<proteinExistence type="predicted"/>
<accession>A0A0A9E1N8</accession>
<reference evidence="1" key="1">
    <citation type="submission" date="2014-09" db="EMBL/GenBank/DDBJ databases">
        <authorList>
            <person name="Magalhaes I.L.F."/>
            <person name="Oliveira U."/>
            <person name="Santos F.R."/>
            <person name="Vidigal T.H.D.A."/>
            <person name="Brescovit A.D."/>
            <person name="Santos A.J."/>
        </authorList>
    </citation>
    <scope>NUCLEOTIDE SEQUENCE</scope>
    <source>
        <tissue evidence="1">Shoot tissue taken approximately 20 cm above the soil surface</tissue>
    </source>
</reference>
<dbReference type="AlphaFoldDB" id="A0A0A9E1N8"/>
<protein>
    <submittedName>
        <fullName evidence="1">Uncharacterized protein</fullName>
    </submittedName>
</protein>
<dbReference type="EMBL" id="GBRH01204967">
    <property type="protein sequence ID" value="JAD92928.1"/>
    <property type="molecule type" value="Transcribed_RNA"/>
</dbReference>
<sequence length="50" mass="5622">MTIHMQLSSWIFAKVQAMVWILSYKLIKSMGFLSFISLINLVNGASSTTI</sequence>
<reference evidence="1" key="2">
    <citation type="journal article" date="2015" name="Data Brief">
        <title>Shoot transcriptome of the giant reed, Arundo donax.</title>
        <authorList>
            <person name="Barrero R.A."/>
            <person name="Guerrero F.D."/>
            <person name="Moolhuijzen P."/>
            <person name="Goolsby J.A."/>
            <person name="Tidwell J."/>
            <person name="Bellgard S.E."/>
            <person name="Bellgard M.I."/>
        </authorList>
    </citation>
    <scope>NUCLEOTIDE SEQUENCE</scope>
    <source>
        <tissue evidence="1">Shoot tissue taken approximately 20 cm above the soil surface</tissue>
    </source>
</reference>
<organism evidence="1">
    <name type="scientific">Arundo donax</name>
    <name type="common">Giant reed</name>
    <name type="synonym">Donax arundinaceus</name>
    <dbReference type="NCBI Taxonomy" id="35708"/>
    <lineage>
        <taxon>Eukaryota</taxon>
        <taxon>Viridiplantae</taxon>
        <taxon>Streptophyta</taxon>
        <taxon>Embryophyta</taxon>
        <taxon>Tracheophyta</taxon>
        <taxon>Spermatophyta</taxon>
        <taxon>Magnoliopsida</taxon>
        <taxon>Liliopsida</taxon>
        <taxon>Poales</taxon>
        <taxon>Poaceae</taxon>
        <taxon>PACMAD clade</taxon>
        <taxon>Arundinoideae</taxon>
        <taxon>Arundineae</taxon>
        <taxon>Arundo</taxon>
    </lineage>
</organism>
<name>A0A0A9E1N8_ARUDO</name>
<evidence type="ECO:0000313" key="1">
    <source>
        <dbReference type="EMBL" id="JAD92928.1"/>
    </source>
</evidence>